<keyword evidence="1" id="KW-0812">Transmembrane</keyword>
<keyword evidence="1" id="KW-1133">Transmembrane helix</keyword>
<keyword evidence="1" id="KW-0472">Membrane</keyword>
<evidence type="ECO:0000256" key="1">
    <source>
        <dbReference type="SAM" id="Phobius"/>
    </source>
</evidence>
<dbReference type="Proteomes" id="UP000538292">
    <property type="component" value="Unassembled WGS sequence"/>
</dbReference>
<accession>A0A7W1XRQ2</accession>
<proteinExistence type="predicted"/>
<keyword evidence="3" id="KW-1185">Reference proteome</keyword>
<name>A0A7W1XRQ2_9BACL</name>
<comment type="caution">
    <text evidence="2">The sequence shown here is derived from an EMBL/GenBank/DDBJ whole genome shotgun (WGS) entry which is preliminary data.</text>
</comment>
<dbReference type="RefSeq" id="WP_181739159.1">
    <property type="nucleotide sequence ID" value="NZ_JACEOL010000023.1"/>
</dbReference>
<gene>
    <name evidence="2" type="ORF">H2C83_06850</name>
</gene>
<sequence length="174" mass="20487">MLLKCLFHRKILFIVILSFTIFVGDFIILYHSSKYKVMEVQILEIKVTPLKKFVSDKADLNNYTLLVNDVEKEEILNNIDNYKKVVYIFEIKNNSSWLPYSVDQAQPIFSEEMKKILIEQKYYHLLHHVILSPGESYIIGTKTIIKSGKLSDEEILEIASKDRFTNIWNRLNIL</sequence>
<dbReference type="EMBL" id="JACEOL010000023">
    <property type="protein sequence ID" value="MBA4602039.1"/>
    <property type="molecule type" value="Genomic_DNA"/>
</dbReference>
<evidence type="ECO:0000313" key="3">
    <source>
        <dbReference type="Proteomes" id="UP000538292"/>
    </source>
</evidence>
<reference evidence="2 3" key="1">
    <citation type="submission" date="2020-07" db="EMBL/GenBank/DDBJ databases">
        <title>Thermoactinomyces phylogeny.</title>
        <authorList>
            <person name="Dunlap C."/>
        </authorList>
    </citation>
    <scope>NUCLEOTIDE SEQUENCE [LARGE SCALE GENOMIC DNA]</scope>
    <source>
        <strain evidence="2 3">AMNI-1</strain>
    </source>
</reference>
<feature type="transmembrane region" description="Helical" evidence="1">
    <location>
        <begin position="12"/>
        <end position="31"/>
    </location>
</feature>
<dbReference type="AlphaFoldDB" id="A0A7W1XRQ2"/>
<protein>
    <submittedName>
        <fullName evidence="2">Uncharacterized protein</fullName>
    </submittedName>
</protein>
<evidence type="ECO:0000313" key="2">
    <source>
        <dbReference type="EMBL" id="MBA4602039.1"/>
    </source>
</evidence>
<organism evidence="2 3">
    <name type="scientific">Thermoactinomyces mirandus</name>
    <dbReference type="NCBI Taxonomy" id="2756294"/>
    <lineage>
        <taxon>Bacteria</taxon>
        <taxon>Bacillati</taxon>
        <taxon>Bacillota</taxon>
        <taxon>Bacilli</taxon>
        <taxon>Bacillales</taxon>
        <taxon>Thermoactinomycetaceae</taxon>
        <taxon>Thermoactinomyces</taxon>
    </lineage>
</organism>